<protein>
    <submittedName>
        <fullName evidence="5">GntR family transcriptional regulator</fullName>
    </submittedName>
</protein>
<dbReference type="RefSeq" id="WP_345525203.1">
    <property type="nucleotide sequence ID" value="NZ_BAABKN010000005.1"/>
</dbReference>
<dbReference type="PROSITE" id="PS50949">
    <property type="entry name" value="HTH_GNTR"/>
    <property type="match status" value="1"/>
</dbReference>
<dbReference type="SMART" id="SM00345">
    <property type="entry name" value="HTH_GNTR"/>
    <property type="match status" value="1"/>
</dbReference>
<evidence type="ECO:0000313" key="6">
    <source>
        <dbReference type="Proteomes" id="UP001499882"/>
    </source>
</evidence>
<name>A0ABP8YEH3_9ACTN</name>
<dbReference type="Gene3D" id="1.20.120.530">
    <property type="entry name" value="GntR ligand-binding domain-like"/>
    <property type="match status" value="1"/>
</dbReference>
<dbReference type="Proteomes" id="UP001499882">
    <property type="component" value="Unassembled WGS sequence"/>
</dbReference>
<dbReference type="SUPFAM" id="SSF46785">
    <property type="entry name" value="Winged helix' DNA-binding domain"/>
    <property type="match status" value="1"/>
</dbReference>
<feature type="domain" description="HTH gntR-type" evidence="4">
    <location>
        <begin position="17"/>
        <end position="84"/>
    </location>
</feature>
<evidence type="ECO:0000313" key="5">
    <source>
        <dbReference type="EMBL" id="GAA4726906.1"/>
    </source>
</evidence>
<keyword evidence="2" id="KW-0238">DNA-binding</keyword>
<dbReference type="PANTHER" id="PTHR43537:SF24">
    <property type="entry name" value="GLUCONATE OPERON TRANSCRIPTIONAL REPRESSOR"/>
    <property type="match status" value="1"/>
</dbReference>
<dbReference type="PANTHER" id="PTHR43537">
    <property type="entry name" value="TRANSCRIPTIONAL REGULATOR, GNTR FAMILY"/>
    <property type="match status" value="1"/>
</dbReference>
<sequence>MARTARTGSPVRPIAHLSLVDRVTDELHRAILNGDIKPGAAVSIVELCEQFDVSHIPVREALRRLESEGLVSLRPGRSALVASLSPEDLADIYRLRRVIEGDLTMRAMERMTPERLEQAQVALDEYAEVEREPSALAAAHHAFHAAILDEVMGAVDRRMLQILWHSADRYLHLVMDDLDRAPETTEARITEHRALLDLARAGKAEELRDAWVHHLASSEADLQAALERQPSANESARV</sequence>
<dbReference type="Pfam" id="PF00392">
    <property type="entry name" value="GntR"/>
    <property type="match status" value="1"/>
</dbReference>
<evidence type="ECO:0000259" key="4">
    <source>
        <dbReference type="PROSITE" id="PS50949"/>
    </source>
</evidence>
<evidence type="ECO:0000256" key="1">
    <source>
        <dbReference type="ARBA" id="ARBA00023015"/>
    </source>
</evidence>
<comment type="caution">
    <text evidence="5">The sequence shown here is derived from an EMBL/GenBank/DDBJ whole genome shotgun (WGS) entry which is preliminary data.</text>
</comment>
<reference evidence="6" key="1">
    <citation type="journal article" date="2019" name="Int. J. Syst. Evol. Microbiol.">
        <title>The Global Catalogue of Microorganisms (GCM) 10K type strain sequencing project: providing services to taxonomists for standard genome sequencing and annotation.</title>
        <authorList>
            <consortium name="The Broad Institute Genomics Platform"/>
            <consortium name="The Broad Institute Genome Sequencing Center for Infectious Disease"/>
            <person name="Wu L."/>
            <person name="Ma J."/>
        </authorList>
    </citation>
    <scope>NUCLEOTIDE SEQUENCE [LARGE SCALE GENOMIC DNA]</scope>
    <source>
        <strain evidence="6">JCM 18532</strain>
    </source>
</reference>
<dbReference type="Pfam" id="PF07729">
    <property type="entry name" value="FCD"/>
    <property type="match status" value="1"/>
</dbReference>
<evidence type="ECO:0000256" key="2">
    <source>
        <dbReference type="ARBA" id="ARBA00023125"/>
    </source>
</evidence>
<evidence type="ECO:0000256" key="3">
    <source>
        <dbReference type="ARBA" id="ARBA00023163"/>
    </source>
</evidence>
<organism evidence="5 6">
    <name type="scientific">Nocardioides endophyticus</name>
    <dbReference type="NCBI Taxonomy" id="1353775"/>
    <lineage>
        <taxon>Bacteria</taxon>
        <taxon>Bacillati</taxon>
        <taxon>Actinomycetota</taxon>
        <taxon>Actinomycetes</taxon>
        <taxon>Propionibacteriales</taxon>
        <taxon>Nocardioidaceae</taxon>
        <taxon>Nocardioides</taxon>
    </lineage>
</organism>
<keyword evidence="1" id="KW-0805">Transcription regulation</keyword>
<dbReference type="Gene3D" id="1.10.10.10">
    <property type="entry name" value="Winged helix-like DNA-binding domain superfamily/Winged helix DNA-binding domain"/>
    <property type="match status" value="1"/>
</dbReference>
<dbReference type="SUPFAM" id="SSF48008">
    <property type="entry name" value="GntR ligand-binding domain-like"/>
    <property type="match status" value="1"/>
</dbReference>
<accession>A0ABP8YEH3</accession>
<dbReference type="SMART" id="SM00895">
    <property type="entry name" value="FCD"/>
    <property type="match status" value="1"/>
</dbReference>
<dbReference type="InterPro" id="IPR036390">
    <property type="entry name" value="WH_DNA-bd_sf"/>
</dbReference>
<keyword evidence="6" id="KW-1185">Reference proteome</keyword>
<dbReference type="InterPro" id="IPR000524">
    <property type="entry name" value="Tscrpt_reg_HTH_GntR"/>
</dbReference>
<dbReference type="CDD" id="cd07377">
    <property type="entry name" value="WHTH_GntR"/>
    <property type="match status" value="1"/>
</dbReference>
<dbReference type="EMBL" id="BAABKN010000005">
    <property type="protein sequence ID" value="GAA4726906.1"/>
    <property type="molecule type" value="Genomic_DNA"/>
</dbReference>
<proteinExistence type="predicted"/>
<dbReference type="InterPro" id="IPR008920">
    <property type="entry name" value="TF_FadR/GntR_C"/>
</dbReference>
<keyword evidence="3" id="KW-0804">Transcription</keyword>
<dbReference type="InterPro" id="IPR036388">
    <property type="entry name" value="WH-like_DNA-bd_sf"/>
</dbReference>
<dbReference type="InterPro" id="IPR011711">
    <property type="entry name" value="GntR_C"/>
</dbReference>
<gene>
    <name evidence="5" type="ORF">GCM10023350_07130</name>
</gene>